<evidence type="ECO:0000256" key="2">
    <source>
        <dbReference type="SAM" id="MobiDB-lite"/>
    </source>
</evidence>
<dbReference type="Pfam" id="PF00134">
    <property type="entry name" value="Cyclin_N"/>
    <property type="match status" value="1"/>
</dbReference>
<dbReference type="SUPFAM" id="SSF47954">
    <property type="entry name" value="Cyclin-like"/>
    <property type="match status" value="1"/>
</dbReference>
<proteinExistence type="inferred from homology"/>
<feature type="compositionally biased region" description="Polar residues" evidence="2">
    <location>
        <begin position="296"/>
        <end position="313"/>
    </location>
</feature>
<dbReference type="Proteomes" id="UP000494106">
    <property type="component" value="Unassembled WGS sequence"/>
</dbReference>
<dbReference type="EMBL" id="CADEBC010000479">
    <property type="protein sequence ID" value="CAB3233153.1"/>
    <property type="molecule type" value="Genomic_DNA"/>
</dbReference>
<evidence type="ECO:0000256" key="1">
    <source>
        <dbReference type="RuleBase" id="RU000383"/>
    </source>
</evidence>
<dbReference type="InterPro" id="IPR039361">
    <property type="entry name" value="Cyclin"/>
</dbReference>
<dbReference type="InterPro" id="IPR013763">
    <property type="entry name" value="Cyclin-like_dom"/>
</dbReference>
<gene>
    <name evidence="4" type="ORF">APLA_LOCUS5079</name>
</gene>
<dbReference type="SMART" id="SM00385">
    <property type="entry name" value="CYCLIN"/>
    <property type="match status" value="1"/>
</dbReference>
<dbReference type="Gene3D" id="1.10.472.10">
    <property type="entry name" value="Cyclin-like"/>
    <property type="match status" value="2"/>
</dbReference>
<organism evidence="4 5">
    <name type="scientific">Arctia plantaginis</name>
    <name type="common">Wood tiger moth</name>
    <name type="synonym">Phalaena plantaginis</name>
    <dbReference type="NCBI Taxonomy" id="874455"/>
    <lineage>
        <taxon>Eukaryota</taxon>
        <taxon>Metazoa</taxon>
        <taxon>Ecdysozoa</taxon>
        <taxon>Arthropoda</taxon>
        <taxon>Hexapoda</taxon>
        <taxon>Insecta</taxon>
        <taxon>Pterygota</taxon>
        <taxon>Neoptera</taxon>
        <taxon>Endopterygota</taxon>
        <taxon>Lepidoptera</taxon>
        <taxon>Glossata</taxon>
        <taxon>Ditrysia</taxon>
        <taxon>Noctuoidea</taxon>
        <taxon>Erebidae</taxon>
        <taxon>Arctiinae</taxon>
        <taxon>Arctia</taxon>
    </lineage>
</organism>
<sequence length="451" mass="50923">MESLNISKLNLYSSKSRSSQDNGIKFERREEKFELNSLTNQDEEYHCEYKEEIWKNLLEQEAEKPTIHLQSPQLEFRGSLVQQLRDVTKKLGLSIATLHTAVAQLDLFMDAHRLRADRLTHVALACLSLAAKSEEKFSRAPTLKNLAKISGVQLCGKTFRQLEWMVGQHVRWRLLSPTPVTYAALVAQYVVTDSDLTTRHPKFVRRFKRDGAKLLEAYLDLTLSDVRLKVVESVDVGCACVACARADLGLAAWPAWLAAATLRPHTSVAPIARLLQRMMQILKARETSVESEIDQGYSSARTSPNQTPCTSPSCRVSPASSTCSTSSRSHLTVDTSYRHRPITERRPDNDYTVLDLNDTNVPENLNVQDYYRLPTAVDMTLQRVNSAADYRYCRSRRLLEASLENQPSTSMAVKRGLDSSVDIERKRIEVERTSVQGSGMFAEHVPFDSEV</sequence>
<comment type="caution">
    <text evidence="4">The sequence shown here is derived from an EMBL/GenBank/DDBJ whole genome shotgun (WGS) entry which is preliminary data.</text>
</comment>
<dbReference type="InterPro" id="IPR006671">
    <property type="entry name" value="Cyclin_N"/>
</dbReference>
<dbReference type="PANTHER" id="PTHR10177">
    <property type="entry name" value="CYCLINS"/>
    <property type="match status" value="1"/>
</dbReference>
<evidence type="ECO:0000313" key="5">
    <source>
        <dbReference type="Proteomes" id="UP000494106"/>
    </source>
</evidence>
<accession>A0A8S0ZN75</accession>
<name>A0A8S0ZN75_ARCPL</name>
<evidence type="ECO:0000313" key="4">
    <source>
        <dbReference type="EMBL" id="CAB3233153.1"/>
    </source>
</evidence>
<evidence type="ECO:0000259" key="3">
    <source>
        <dbReference type="SMART" id="SM00385"/>
    </source>
</evidence>
<keyword evidence="1" id="KW-0195">Cyclin</keyword>
<protein>
    <recommendedName>
        <fullName evidence="3">Cyclin-like domain-containing protein</fullName>
    </recommendedName>
</protein>
<keyword evidence="5" id="KW-1185">Reference proteome</keyword>
<dbReference type="AlphaFoldDB" id="A0A8S0ZN75"/>
<feature type="region of interest" description="Disordered" evidence="2">
    <location>
        <begin position="292"/>
        <end position="313"/>
    </location>
</feature>
<dbReference type="OrthoDB" id="285802at2759"/>
<feature type="domain" description="Cyclin-like" evidence="3">
    <location>
        <begin position="82"/>
        <end position="168"/>
    </location>
</feature>
<reference evidence="4 5" key="1">
    <citation type="submission" date="2020-04" db="EMBL/GenBank/DDBJ databases">
        <authorList>
            <person name="Wallbank WR R."/>
            <person name="Pardo Diaz C."/>
            <person name="Kozak K."/>
            <person name="Martin S."/>
            <person name="Jiggins C."/>
            <person name="Moest M."/>
            <person name="Warren A I."/>
            <person name="Byers J.R.P. K."/>
            <person name="Montejo-Kovacevich G."/>
            <person name="Yen C E."/>
        </authorList>
    </citation>
    <scope>NUCLEOTIDE SEQUENCE [LARGE SCALE GENOMIC DNA]</scope>
</reference>
<comment type="similarity">
    <text evidence="1">Belongs to the cyclin family.</text>
</comment>
<dbReference type="InterPro" id="IPR036915">
    <property type="entry name" value="Cyclin-like_sf"/>
</dbReference>